<dbReference type="EMBL" id="CP009617">
    <property type="protein sequence ID" value="AIW18698.1"/>
    <property type="molecule type" value="Genomic_DNA"/>
</dbReference>
<dbReference type="RefSeq" id="WP_043007836.1">
    <property type="nucleotide sequence ID" value="NZ_CP009617.1"/>
</dbReference>
<protein>
    <submittedName>
        <fullName evidence="1">Uncharacterized protein</fullName>
    </submittedName>
</protein>
<dbReference type="AlphaFoldDB" id="A0AAN0VX09"/>
<accession>A0AAN0VX09</accession>
<name>A0AAN0VX09_9VIBR</name>
<evidence type="ECO:0000313" key="2">
    <source>
        <dbReference type="Proteomes" id="UP000030081"/>
    </source>
</evidence>
<evidence type="ECO:0000313" key="1">
    <source>
        <dbReference type="EMBL" id="AIW18698.1"/>
    </source>
</evidence>
<keyword evidence="2" id="KW-1185">Reference proteome</keyword>
<gene>
    <name evidence="1" type="ORF">IX92_06405</name>
</gene>
<dbReference type="KEGG" id="vcy:IX92_06405"/>
<dbReference type="Proteomes" id="UP000030081">
    <property type="component" value="Chromosome 1"/>
</dbReference>
<sequence>MEQSRKVKLKFDMCPVLVFLTNTGKGKSNTVQEFVDLMRAEAYPIKDALNFYSFKSDRVFFATITKENRDAMKAKQPHFEIVRGVAEILEERHGKQVAKRYVDIIDEDKHRNKFDILVKEGLLKQYEADRTKDIIKQENNKLFTQPYICMTFQKLATFKKHDFLKGAYVFLDEMRQDRIWTQEAKYKIWGSEIDVFENKEYNNLTTNLINMANSQDIKGVCFLSAEESLQYAIDSPTFPKFNKHTINEKFIYQVDSIEPRHDDNLTVCVVHGTSDNKHTKRTLARLARSEGYKVICDGKNEHGAIGDYTIEGVKGSNALVDENLCTIISTPHPNEIAPIMSACDLTEEEAIKVVISDKINQAVGRNTGHRDWGKGKHILVIPERLVTLVNWHTEGNIIKATRKADVADLGDSAAENILKNFYKDSVYYAQYAAYRAVYKLKVQFDCKALVKSLKNEIEEHLLYMGLSPRQITKDKLLNTTIDFVLTYGFEKKKITYNGKRNQMCIVEQEIELTDEQRELSAKWQYYEDLEAKQDLTREEARERNKYRELYFATFETE</sequence>
<reference evidence="1 2" key="1">
    <citation type="submission" date="2014-10" db="EMBL/GenBank/DDBJ databases">
        <title>The Complete Genome Sequence for the Shellfish Pathogen Vibrio coralliilyticus RE98 Isolated from a Shellfish Hatchery.</title>
        <authorList>
            <person name="Richards G.P."/>
            <person name="Bono J.L."/>
            <person name="Watson M.A."/>
            <person name="Needleman D.S."/>
        </authorList>
    </citation>
    <scope>NUCLEOTIDE SEQUENCE [LARGE SCALE GENOMIC DNA]</scope>
    <source>
        <strain evidence="1 2">RE98</strain>
    </source>
</reference>
<proteinExistence type="predicted"/>
<organism evidence="1 2">
    <name type="scientific">Vibrio coralliilyticus</name>
    <dbReference type="NCBI Taxonomy" id="190893"/>
    <lineage>
        <taxon>Bacteria</taxon>
        <taxon>Pseudomonadati</taxon>
        <taxon>Pseudomonadota</taxon>
        <taxon>Gammaproteobacteria</taxon>
        <taxon>Vibrionales</taxon>
        <taxon>Vibrionaceae</taxon>
        <taxon>Vibrio</taxon>
    </lineage>
</organism>